<dbReference type="InterPro" id="IPR036388">
    <property type="entry name" value="WH-like_DNA-bd_sf"/>
</dbReference>
<evidence type="ECO:0000256" key="3">
    <source>
        <dbReference type="ARBA" id="ARBA00023163"/>
    </source>
</evidence>
<keyword evidence="3" id="KW-0804">Transcription</keyword>
<proteinExistence type="predicted"/>
<dbReference type="SUPFAM" id="SSF46785">
    <property type="entry name" value="Winged helix' DNA-binding domain"/>
    <property type="match status" value="1"/>
</dbReference>
<keyword evidence="1" id="KW-0805">Transcription regulation</keyword>
<dbReference type="EMBL" id="WMBA01000005">
    <property type="protein sequence ID" value="MTD53406.1"/>
    <property type="molecule type" value="Genomic_DNA"/>
</dbReference>
<dbReference type="InterPro" id="IPR014757">
    <property type="entry name" value="Tscrpt_reg_IclR_C"/>
</dbReference>
<dbReference type="GO" id="GO:0045892">
    <property type="term" value="P:negative regulation of DNA-templated transcription"/>
    <property type="evidence" value="ECO:0007669"/>
    <property type="project" value="TreeGrafter"/>
</dbReference>
<sequence>MANGDASGSDIQAVHRVGQICALFGPETGELTAADLAERLGLNRTTAYRYCVSLVTAGILERGHRRGTFALGGLMVQLGIHALGRRRVVKIAPPYLAELRASVRATTVLAVWGARGPVVALVNEDVSRTVVVTVHVGAQLDLDSAQLRVFLACQDDQVFERITDGMPEDRRAELADDVHLARHNGYSVVSHSGGLFAAAAPVFDEYGICATVALLGAHQPVDLSAGSPVLTGLLGTASTLTARIRTSNPAQVP</sequence>
<dbReference type="SMART" id="SM00346">
    <property type="entry name" value="HTH_ICLR"/>
    <property type="match status" value="1"/>
</dbReference>
<evidence type="ECO:0000256" key="1">
    <source>
        <dbReference type="ARBA" id="ARBA00023015"/>
    </source>
</evidence>
<evidence type="ECO:0000259" key="5">
    <source>
        <dbReference type="PROSITE" id="PS51078"/>
    </source>
</evidence>
<organism evidence="6 7">
    <name type="scientific">Amycolatopsis pithecellobii</name>
    <dbReference type="NCBI Taxonomy" id="664692"/>
    <lineage>
        <taxon>Bacteria</taxon>
        <taxon>Bacillati</taxon>
        <taxon>Actinomycetota</taxon>
        <taxon>Actinomycetes</taxon>
        <taxon>Pseudonocardiales</taxon>
        <taxon>Pseudonocardiaceae</taxon>
        <taxon>Amycolatopsis</taxon>
    </lineage>
</organism>
<dbReference type="AlphaFoldDB" id="A0A6N7Z3C9"/>
<evidence type="ECO:0000313" key="6">
    <source>
        <dbReference type="EMBL" id="MTD53406.1"/>
    </source>
</evidence>
<keyword evidence="7" id="KW-1185">Reference proteome</keyword>
<gene>
    <name evidence="6" type="ORF">GKO32_05355</name>
</gene>
<comment type="caution">
    <text evidence="6">The sequence shown here is derived from an EMBL/GenBank/DDBJ whole genome shotgun (WGS) entry which is preliminary data.</text>
</comment>
<dbReference type="InterPro" id="IPR050707">
    <property type="entry name" value="HTH_MetabolicPath_Reg"/>
</dbReference>
<dbReference type="PANTHER" id="PTHR30136">
    <property type="entry name" value="HELIX-TURN-HELIX TRANSCRIPTIONAL REGULATOR, ICLR FAMILY"/>
    <property type="match status" value="1"/>
</dbReference>
<dbReference type="GO" id="GO:0003700">
    <property type="term" value="F:DNA-binding transcription factor activity"/>
    <property type="evidence" value="ECO:0007669"/>
    <property type="project" value="TreeGrafter"/>
</dbReference>
<feature type="domain" description="IclR-ED" evidence="5">
    <location>
        <begin position="74"/>
        <end position="246"/>
    </location>
</feature>
<keyword evidence="2" id="KW-0238">DNA-binding</keyword>
<evidence type="ECO:0000313" key="7">
    <source>
        <dbReference type="Proteomes" id="UP000440096"/>
    </source>
</evidence>
<dbReference type="OrthoDB" id="4474362at2"/>
<dbReference type="InterPro" id="IPR005471">
    <property type="entry name" value="Tscrpt_reg_IclR_N"/>
</dbReference>
<dbReference type="Pfam" id="PF09339">
    <property type="entry name" value="HTH_IclR"/>
    <property type="match status" value="1"/>
</dbReference>
<dbReference type="SUPFAM" id="SSF55781">
    <property type="entry name" value="GAF domain-like"/>
    <property type="match status" value="1"/>
</dbReference>
<dbReference type="InterPro" id="IPR036390">
    <property type="entry name" value="WH_DNA-bd_sf"/>
</dbReference>
<dbReference type="RefSeq" id="WP_154755641.1">
    <property type="nucleotide sequence ID" value="NZ_WMBA01000005.1"/>
</dbReference>
<feature type="domain" description="HTH iclR-type" evidence="4">
    <location>
        <begin position="11"/>
        <end position="73"/>
    </location>
</feature>
<protein>
    <submittedName>
        <fullName evidence="6">Helix-turn-helix domain-containing protein</fullName>
    </submittedName>
</protein>
<dbReference type="PROSITE" id="PS51078">
    <property type="entry name" value="ICLR_ED"/>
    <property type="match status" value="1"/>
</dbReference>
<dbReference type="Gene3D" id="3.30.450.40">
    <property type="match status" value="1"/>
</dbReference>
<dbReference type="InterPro" id="IPR029016">
    <property type="entry name" value="GAF-like_dom_sf"/>
</dbReference>
<dbReference type="GO" id="GO:0003677">
    <property type="term" value="F:DNA binding"/>
    <property type="evidence" value="ECO:0007669"/>
    <property type="project" value="UniProtKB-KW"/>
</dbReference>
<accession>A0A6N7Z3C9</accession>
<dbReference type="Proteomes" id="UP000440096">
    <property type="component" value="Unassembled WGS sequence"/>
</dbReference>
<reference evidence="6 7" key="1">
    <citation type="submission" date="2019-11" db="EMBL/GenBank/DDBJ databases">
        <title>Draft genome of Amycolatopsis RM579.</title>
        <authorList>
            <person name="Duangmal K."/>
            <person name="Mingma R."/>
        </authorList>
    </citation>
    <scope>NUCLEOTIDE SEQUENCE [LARGE SCALE GENOMIC DNA]</scope>
    <source>
        <strain evidence="6 7">RM579</strain>
    </source>
</reference>
<evidence type="ECO:0000259" key="4">
    <source>
        <dbReference type="PROSITE" id="PS51077"/>
    </source>
</evidence>
<dbReference type="PROSITE" id="PS51077">
    <property type="entry name" value="HTH_ICLR"/>
    <property type="match status" value="1"/>
</dbReference>
<dbReference type="Gene3D" id="1.10.10.10">
    <property type="entry name" value="Winged helix-like DNA-binding domain superfamily/Winged helix DNA-binding domain"/>
    <property type="match status" value="1"/>
</dbReference>
<dbReference type="PANTHER" id="PTHR30136:SF8">
    <property type="entry name" value="TRANSCRIPTIONAL REGULATORY PROTEIN"/>
    <property type="match status" value="1"/>
</dbReference>
<name>A0A6N7Z3C9_9PSEU</name>
<evidence type="ECO:0000256" key="2">
    <source>
        <dbReference type="ARBA" id="ARBA00023125"/>
    </source>
</evidence>